<protein>
    <submittedName>
        <fullName evidence="1">Uncharacterized protein</fullName>
    </submittedName>
</protein>
<name>A0ACC0Q7E6_RHOML</name>
<sequence>MELVLKLGQLCSNYDAATRPSMRQVMQYLDGDVLLPEIIRDTTGLDNEASSEFVMPFPSSIFMSSAISISSIESILTCGR</sequence>
<proteinExistence type="predicted"/>
<accession>A0ACC0Q7E6</accession>
<keyword evidence="2" id="KW-1185">Reference proteome</keyword>
<dbReference type="EMBL" id="CM046388">
    <property type="protein sequence ID" value="KAI8573933.1"/>
    <property type="molecule type" value="Genomic_DNA"/>
</dbReference>
<organism evidence="1 2">
    <name type="scientific">Rhododendron molle</name>
    <name type="common">Chinese azalea</name>
    <name type="synonym">Azalea mollis</name>
    <dbReference type="NCBI Taxonomy" id="49168"/>
    <lineage>
        <taxon>Eukaryota</taxon>
        <taxon>Viridiplantae</taxon>
        <taxon>Streptophyta</taxon>
        <taxon>Embryophyta</taxon>
        <taxon>Tracheophyta</taxon>
        <taxon>Spermatophyta</taxon>
        <taxon>Magnoliopsida</taxon>
        <taxon>eudicotyledons</taxon>
        <taxon>Gunneridae</taxon>
        <taxon>Pentapetalae</taxon>
        <taxon>asterids</taxon>
        <taxon>Ericales</taxon>
        <taxon>Ericaceae</taxon>
        <taxon>Ericoideae</taxon>
        <taxon>Rhodoreae</taxon>
        <taxon>Rhododendron</taxon>
    </lineage>
</organism>
<dbReference type="Proteomes" id="UP001062846">
    <property type="component" value="Chromosome 1"/>
</dbReference>
<reference evidence="1" key="1">
    <citation type="submission" date="2022-02" db="EMBL/GenBank/DDBJ databases">
        <title>Plant Genome Project.</title>
        <authorList>
            <person name="Zhang R.-G."/>
        </authorList>
    </citation>
    <scope>NUCLEOTIDE SEQUENCE</scope>
    <source>
        <strain evidence="1">AT1</strain>
    </source>
</reference>
<gene>
    <name evidence="1" type="ORF">RHMOL_Rhmol01G0314500</name>
</gene>
<evidence type="ECO:0000313" key="2">
    <source>
        <dbReference type="Proteomes" id="UP001062846"/>
    </source>
</evidence>
<comment type="caution">
    <text evidence="1">The sequence shown here is derived from an EMBL/GenBank/DDBJ whole genome shotgun (WGS) entry which is preliminary data.</text>
</comment>
<evidence type="ECO:0000313" key="1">
    <source>
        <dbReference type="EMBL" id="KAI8573933.1"/>
    </source>
</evidence>